<dbReference type="InterPro" id="IPR036396">
    <property type="entry name" value="Cyt_P450_sf"/>
</dbReference>
<dbReference type="SUPFAM" id="SSF48264">
    <property type="entry name" value="Cytochrome P450"/>
    <property type="match status" value="1"/>
</dbReference>
<dbReference type="RefSeq" id="WP_371938800.1">
    <property type="nucleotide sequence ID" value="NZ_JAXCEH010000001.1"/>
</dbReference>
<dbReference type="InterPro" id="IPR017972">
    <property type="entry name" value="Cyt_P450_CS"/>
</dbReference>
<evidence type="ECO:0000313" key="4">
    <source>
        <dbReference type="Proteomes" id="UP001569904"/>
    </source>
</evidence>
<dbReference type="Gene3D" id="1.10.630.10">
    <property type="entry name" value="Cytochrome P450"/>
    <property type="match status" value="1"/>
</dbReference>
<dbReference type="PANTHER" id="PTHR46696:SF4">
    <property type="entry name" value="BIOTIN BIOSYNTHESIS CYTOCHROME P450"/>
    <property type="match status" value="1"/>
</dbReference>
<organism evidence="3 4">
    <name type="scientific">Actinomadura chokoriensis</name>
    <dbReference type="NCBI Taxonomy" id="454156"/>
    <lineage>
        <taxon>Bacteria</taxon>
        <taxon>Bacillati</taxon>
        <taxon>Actinomycetota</taxon>
        <taxon>Actinomycetes</taxon>
        <taxon>Streptosporangiales</taxon>
        <taxon>Thermomonosporaceae</taxon>
        <taxon>Actinomadura</taxon>
    </lineage>
</organism>
<dbReference type="Pfam" id="PF00067">
    <property type="entry name" value="p450"/>
    <property type="match status" value="1"/>
</dbReference>
<keyword evidence="4" id="KW-1185">Reference proteome</keyword>
<dbReference type="InterPro" id="IPR002397">
    <property type="entry name" value="Cyt_P450_B"/>
</dbReference>
<gene>
    <name evidence="3" type="ORF">SM436_02365</name>
</gene>
<comment type="caution">
    <text evidence="3">The sequence shown here is derived from an EMBL/GenBank/DDBJ whole genome shotgun (WGS) entry which is preliminary data.</text>
</comment>
<evidence type="ECO:0000313" key="3">
    <source>
        <dbReference type="EMBL" id="MFA1552528.1"/>
    </source>
</evidence>
<dbReference type="InterPro" id="IPR001128">
    <property type="entry name" value="Cyt_P450"/>
</dbReference>
<sequence length="408" mass="44722">MADVYDPFDPGFQADPYPAYRRLRDEEPVHRHDDPPFWALSRFDDIWAATRDAATFSSAQGLTFYPDEIGTLGLAPTIVMLDPPRHAVLRRLISHGFTPRRVAALEGLLREFVRSRIALMERKAADGEAPDLHRDFSSPLPTFALAHLLGVPEADRSRFDPWVSALTTLQDDGSDLKALKGDAVGAVAEMFGYFTDVIAARRADPSDDLISALTAAEVDGERLTDWDVLGFCFVMVAGGNDTTGNLISHGVALLDGDHAQRERLAADPSLIPNALVEFLRLEGSVQALGRTTTRPVTLHGTRIPEGEKVMMLFGSANRDEREFGPSAHELDVTRKIPRHLGFSSGVHFCIGSHLAKLQARVALEELLQAHPDIGVDLENSERIASPFNRGWASLPATGIDAQPMCGYR</sequence>
<evidence type="ECO:0000256" key="1">
    <source>
        <dbReference type="ARBA" id="ARBA00010617"/>
    </source>
</evidence>
<accession>A0ABV4QR42</accession>
<dbReference type="EMBL" id="JAXCEH010000001">
    <property type="protein sequence ID" value="MFA1552528.1"/>
    <property type="molecule type" value="Genomic_DNA"/>
</dbReference>
<evidence type="ECO:0000256" key="2">
    <source>
        <dbReference type="RuleBase" id="RU000461"/>
    </source>
</evidence>
<keyword evidence="2" id="KW-0503">Monooxygenase</keyword>
<keyword evidence="2" id="KW-0560">Oxidoreductase</keyword>
<dbReference type="PROSITE" id="PS00086">
    <property type="entry name" value="CYTOCHROME_P450"/>
    <property type="match status" value="1"/>
</dbReference>
<name>A0ABV4QR42_9ACTN</name>
<protein>
    <submittedName>
        <fullName evidence="3">Cytochrome P450</fullName>
    </submittedName>
</protein>
<comment type="similarity">
    <text evidence="1 2">Belongs to the cytochrome P450 family.</text>
</comment>
<reference evidence="3 4" key="1">
    <citation type="submission" date="2023-11" db="EMBL/GenBank/DDBJ databases">
        <title>Actinomadura monticuli sp. nov., isolated from volcanic ash.</title>
        <authorList>
            <person name="Lee S.D."/>
            <person name="Yang H."/>
            <person name="Kim I.S."/>
        </authorList>
    </citation>
    <scope>NUCLEOTIDE SEQUENCE [LARGE SCALE GENOMIC DNA]</scope>
    <source>
        <strain evidence="3 4">DSM 45346</strain>
    </source>
</reference>
<dbReference type="Proteomes" id="UP001569904">
    <property type="component" value="Unassembled WGS sequence"/>
</dbReference>
<proteinExistence type="inferred from homology"/>
<dbReference type="PANTHER" id="PTHR46696">
    <property type="entry name" value="P450, PUTATIVE (EUROFUNG)-RELATED"/>
    <property type="match status" value="1"/>
</dbReference>
<keyword evidence="2" id="KW-0349">Heme</keyword>
<keyword evidence="2" id="KW-0479">Metal-binding</keyword>
<keyword evidence="2" id="KW-0408">Iron</keyword>
<dbReference type="PRINTS" id="PR00359">
    <property type="entry name" value="BP450"/>
</dbReference>